<keyword evidence="2" id="KW-1185">Reference proteome</keyword>
<dbReference type="GeneID" id="140008932"/>
<keyword evidence="1" id="KW-0472">Membrane</keyword>
<dbReference type="InterPro" id="IPR051143">
    <property type="entry name" value="TrkH_K-transport"/>
</dbReference>
<accession>A0ABM4US02</accession>
<proteinExistence type="predicted"/>
<keyword evidence="1" id="KW-0812">Transmembrane</keyword>
<dbReference type="RefSeq" id="XP_071910060.1">
    <property type="nucleotide sequence ID" value="XM_072053959.1"/>
</dbReference>
<name>A0ABM4US02_COFAR</name>
<organism evidence="2 3">
    <name type="scientific">Coffea arabica</name>
    <name type="common">Arabian coffee</name>
    <dbReference type="NCBI Taxonomy" id="13443"/>
    <lineage>
        <taxon>Eukaryota</taxon>
        <taxon>Viridiplantae</taxon>
        <taxon>Streptophyta</taxon>
        <taxon>Embryophyta</taxon>
        <taxon>Tracheophyta</taxon>
        <taxon>Spermatophyta</taxon>
        <taxon>Magnoliopsida</taxon>
        <taxon>eudicotyledons</taxon>
        <taxon>Gunneridae</taxon>
        <taxon>Pentapetalae</taxon>
        <taxon>asterids</taxon>
        <taxon>lamiids</taxon>
        <taxon>Gentianales</taxon>
        <taxon>Rubiaceae</taxon>
        <taxon>Ixoroideae</taxon>
        <taxon>Gardenieae complex</taxon>
        <taxon>Bertiereae - Coffeeae clade</taxon>
        <taxon>Coffeeae</taxon>
        <taxon>Coffea</taxon>
    </lineage>
</organism>
<sequence length="420" mass="47431">MRDSFSFIQKYKHYLCTCWPRLTIKPHGSSRSTCFPLVCCYRYVILRTNHLSLELFYFLFVLALGFLILKAIKPRSPNFQPMNLDLFFSSVSASTVSSMSTVEMEVFSNAQHLMMTGLMFIGGEVFTSMVGIHLRGFKPLKSSKLALQLVQLLATLSGFNTYQIVVGVLFQTTNARHTGESIVDLSAVAPAILVVFVVMMSTPFMYHMWSTAKCNAQDYSLCYHNAIAASTAISLEPQWLGNCQNQFHYPNGYLIDIWSSKCPKILATDIGNQRLLNDFGNDTKKIRNAPLSKITQMPMVTGNMLKQEMETSNWVSLLQLELGFTLALRKFSMTPAPLKHLQQSNMATKSFLGNFPFNTYHETFTLENQNVVQRLGNVFTLRHSKLHAADLLNRIDNFQFASQVIGSYSNLAASKFMTLL</sequence>
<gene>
    <name evidence="3" type="primary">LOC140008932</name>
</gene>
<feature type="transmembrane region" description="Helical" evidence="1">
    <location>
        <begin position="55"/>
        <end position="72"/>
    </location>
</feature>
<keyword evidence="1" id="KW-1133">Transmembrane helix</keyword>
<dbReference type="Proteomes" id="UP001652660">
    <property type="component" value="Chromosome 6c"/>
</dbReference>
<dbReference type="PANTHER" id="PTHR31064">
    <property type="entry name" value="POTASSIUM TRANSPORT PROTEIN DDB_G0292412-RELATED"/>
    <property type="match status" value="1"/>
</dbReference>
<feature type="transmembrane region" description="Helical" evidence="1">
    <location>
        <begin position="182"/>
        <end position="200"/>
    </location>
</feature>
<evidence type="ECO:0000313" key="3">
    <source>
        <dbReference type="RefSeq" id="XP_071910060.1"/>
    </source>
</evidence>
<feature type="transmembrane region" description="Helical" evidence="1">
    <location>
        <begin position="146"/>
        <end position="170"/>
    </location>
</feature>
<reference evidence="3" key="1">
    <citation type="submission" date="2025-08" db="UniProtKB">
        <authorList>
            <consortium name="RefSeq"/>
        </authorList>
    </citation>
    <scope>IDENTIFICATION</scope>
    <source>
        <tissue evidence="3">Leaves</tissue>
    </source>
</reference>
<dbReference type="PANTHER" id="PTHR31064:SF38">
    <property type="entry name" value="CATION TRANSPORTER HKT1_4-RELATED"/>
    <property type="match status" value="1"/>
</dbReference>
<protein>
    <submittedName>
        <fullName evidence="3">Uncharacterized protein</fullName>
    </submittedName>
</protein>
<evidence type="ECO:0000256" key="1">
    <source>
        <dbReference type="SAM" id="Phobius"/>
    </source>
</evidence>
<feature type="transmembrane region" description="Helical" evidence="1">
    <location>
        <begin position="114"/>
        <end position="134"/>
    </location>
</feature>
<evidence type="ECO:0000313" key="2">
    <source>
        <dbReference type="Proteomes" id="UP001652660"/>
    </source>
</evidence>